<dbReference type="CDD" id="cd08438">
    <property type="entry name" value="PBP2_CidR"/>
    <property type="match status" value="1"/>
</dbReference>
<dbReference type="Gene3D" id="1.10.10.10">
    <property type="entry name" value="Winged helix-like DNA-binding domain superfamily/Winged helix DNA-binding domain"/>
    <property type="match status" value="1"/>
</dbReference>
<keyword evidence="4" id="KW-0804">Transcription</keyword>
<name>A0ABN6N5F4_9BACT</name>
<sequence>MDVRGLRAFVEVARRGGFTRAGAALHLTQPSVSKLVRGLEDELGVPLLLRERGRVVPTDAGRVVLERAQGILGALTGIEEELSELAGLRRGRVRVGLPPMVGGAFFPEIIADFRRRHPGVALELREEGARAVEALVRARELDAGVTLLPTDESAFEVLPLVQDRLRAVVHPGNPLARRRRLALADLAGQPLVLFRPDFALHDRILAACRGAGFTPEVVSESAQWDFIAALVAADLGVALLPGTICARLDPRRVRDLPLDGPEIAWNLALVWRRDPWIPPAVRAWIDGTRRRLPLARSGPAR</sequence>
<dbReference type="InterPro" id="IPR036390">
    <property type="entry name" value="WH_DNA-bd_sf"/>
</dbReference>
<reference evidence="7" key="1">
    <citation type="journal article" date="2022" name="Int. J. Syst. Evol. Microbiol.">
        <title>Anaeromyxobacter oryzae sp. nov., Anaeromyxobacter diazotrophicus sp. nov. and Anaeromyxobacter paludicola sp. nov., isolated from paddy soils.</title>
        <authorList>
            <person name="Itoh H."/>
            <person name="Xu Z."/>
            <person name="Mise K."/>
            <person name="Masuda Y."/>
            <person name="Ushijima N."/>
            <person name="Hayakawa C."/>
            <person name="Shiratori Y."/>
            <person name="Senoo K."/>
        </authorList>
    </citation>
    <scope>NUCLEOTIDE SEQUENCE [LARGE SCALE GENOMIC DNA]</scope>
    <source>
        <strain evidence="7">Red630</strain>
    </source>
</reference>
<dbReference type="PRINTS" id="PR00039">
    <property type="entry name" value="HTHLYSR"/>
</dbReference>
<dbReference type="PANTHER" id="PTHR30419">
    <property type="entry name" value="HTH-TYPE TRANSCRIPTIONAL REGULATOR YBHD"/>
    <property type="match status" value="1"/>
</dbReference>
<dbReference type="Gene3D" id="3.40.190.290">
    <property type="match status" value="1"/>
</dbReference>
<dbReference type="InterPro" id="IPR000847">
    <property type="entry name" value="LysR_HTH_N"/>
</dbReference>
<dbReference type="InterPro" id="IPR036388">
    <property type="entry name" value="WH-like_DNA-bd_sf"/>
</dbReference>
<evidence type="ECO:0000256" key="4">
    <source>
        <dbReference type="ARBA" id="ARBA00023163"/>
    </source>
</evidence>
<dbReference type="RefSeq" id="WP_248343950.1">
    <property type="nucleotide sequence ID" value="NZ_AP025592.1"/>
</dbReference>
<keyword evidence="7" id="KW-1185">Reference proteome</keyword>
<evidence type="ECO:0000313" key="6">
    <source>
        <dbReference type="EMBL" id="BDG07323.1"/>
    </source>
</evidence>
<dbReference type="EMBL" id="AP025592">
    <property type="protein sequence ID" value="BDG07323.1"/>
    <property type="molecule type" value="Genomic_DNA"/>
</dbReference>
<dbReference type="Proteomes" id="UP001162734">
    <property type="component" value="Chromosome"/>
</dbReference>
<feature type="domain" description="HTH lysR-type" evidence="5">
    <location>
        <begin position="1"/>
        <end position="58"/>
    </location>
</feature>
<evidence type="ECO:0000256" key="1">
    <source>
        <dbReference type="ARBA" id="ARBA00009437"/>
    </source>
</evidence>
<dbReference type="PANTHER" id="PTHR30419:SF8">
    <property type="entry name" value="NITROGEN ASSIMILATION TRANSCRIPTIONAL ACTIVATOR-RELATED"/>
    <property type="match status" value="1"/>
</dbReference>
<evidence type="ECO:0000256" key="3">
    <source>
        <dbReference type="ARBA" id="ARBA00023125"/>
    </source>
</evidence>
<dbReference type="InterPro" id="IPR005119">
    <property type="entry name" value="LysR_subst-bd"/>
</dbReference>
<evidence type="ECO:0000313" key="7">
    <source>
        <dbReference type="Proteomes" id="UP001162734"/>
    </source>
</evidence>
<dbReference type="Pfam" id="PF00126">
    <property type="entry name" value="HTH_1"/>
    <property type="match status" value="1"/>
</dbReference>
<dbReference type="InterPro" id="IPR050950">
    <property type="entry name" value="HTH-type_LysR_regulators"/>
</dbReference>
<dbReference type="Pfam" id="PF03466">
    <property type="entry name" value="LysR_substrate"/>
    <property type="match status" value="1"/>
</dbReference>
<evidence type="ECO:0000259" key="5">
    <source>
        <dbReference type="PROSITE" id="PS50931"/>
    </source>
</evidence>
<comment type="similarity">
    <text evidence="1">Belongs to the LysR transcriptional regulatory family.</text>
</comment>
<keyword evidence="3" id="KW-0238">DNA-binding</keyword>
<dbReference type="PROSITE" id="PS50931">
    <property type="entry name" value="HTH_LYSR"/>
    <property type="match status" value="1"/>
</dbReference>
<keyword evidence="2" id="KW-0805">Transcription regulation</keyword>
<accession>A0ABN6N5F4</accession>
<proteinExistence type="inferred from homology"/>
<evidence type="ECO:0000256" key="2">
    <source>
        <dbReference type="ARBA" id="ARBA00023015"/>
    </source>
</evidence>
<dbReference type="SUPFAM" id="SSF46785">
    <property type="entry name" value="Winged helix' DNA-binding domain"/>
    <property type="match status" value="1"/>
</dbReference>
<gene>
    <name evidence="6" type="primary">ywbI</name>
    <name evidence="6" type="ORF">AMPC_04360</name>
</gene>
<dbReference type="SUPFAM" id="SSF53850">
    <property type="entry name" value="Periplasmic binding protein-like II"/>
    <property type="match status" value="1"/>
</dbReference>
<protein>
    <submittedName>
        <fullName evidence="6">HTH-type transcriptional regulator YwbI</fullName>
    </submittedName>
</protein>
<organism evidence="6 7">
    <name type="scientific">Anaeromyxobacter paludicola</name>
    <dbReference type="NCBI Taxonomy" id="2918171"/>
    <lineage>
        <taxon>Bacteria</taxon>
        <taxon>Pseudomonadati</taxon>
        <taxon>Myxococcota</taxon>
        <taxon>Myxococcia</taxon>
        <taxon>Myxococcales</taxon>
        <taxon>Cystobacterineae</taxon>
        <taxon>Anaeromyxobacteraceae</taxon>
        <taxon>Anaeromyxobacter</taxon>
    </lineage>
</organism>